<dbReference type="SUPFAM" id="SSF47862">
    <property type="entry name" value="Saposin"/>
    <property type="match status" value="7"/>
</dbReference>
<evidence type="ECO:0000256" key="1">
    <source>
        <dbReference type="ARBA" id="ARBA00004613"/>
    </source>
</evidence>
<sequence>MKIFLLSPTLTFLFFVSVNGLSSDYKLNSNCSKGISYWCNNLINAKQCRAVDFCITTVWETHRVQNDSNLICDDCKEWVDKARSFIKKQENSGEIISSLKWTCDLIPVASIASSCGNVVDENFPEIFKMLESAMDPDAICSKLFFCNNAEYSEALIEPKTISKETKKLLPLTCGQCNHVGSLMEKKFNEATRDEIVEGILKICGQFSSYSDACSSIVLKNFNEIYSVMRDNIKSKNLCDFADACNRQQNEGIVDIIPSNLESNPTIPCQLCEQMVLHLREVFITNTTEIEFKNILEGFCSQMGKFTDECISIVNQNYHLIYTFVVEKLDANKTCSLAGICKSTDIVWHAPSKPLVPIDIYSSVPNNFKDSSLNLNENGALCSTCNILINYLKQILDNKTTEDNIVHIMENACKELPHKTQKECSNLINLYGDAIVSFLDQNLDAEYICHEIKVCSKANDLRFEYETSLEEKPTCPFCLLALQEVRDVIASNKTKENIESVVEKLCAHLSDKLVNECTEFVKKYSAEVVEMLLADFTPQEACTFIKLCNDTKVEYKKAVIGSEIDVIDEDFVAIPAVETKTLSNPQCELCKEIVKIVEERVMNKKSKDEIRRELEQSCSRLKKFADKCKQFVDQYSDRIVDLIEKELEPEEVCRDLIFCVDVDNEEFQDYDSGLDILMLAERQVDEAIKDQPQCVMCEFIMSKIDDELNDKTVDKKLEDIVRNICNDMPKTVSKSCNKFVDYYFNFIIAFIETMKPSEACKGMKLCPSVNYHEVMMDEVKKDVYTCAICKGLVEGINTLIEDPETDVNLENFEEKLCEKFAMKYKSKCHNLANTYGLAIINLLKSITDPEQICYKLDMCAFSGPDRVTGMIKLY</sequence>
<organism evidence="10 11">
    <name type="scientific">Clunio marinus</name>
    <dbReference type="NCBI Taxonomy" id="568069"/>
    <lineage>
        <taxon>Eukaryota</taxon>
        <taxon>Metazoa</taxon>
        <taxon>Ecdysozoa</taxon>
        <taxon>Arthropoda</taxon>
        <taxon>Hexapoda</taxon>
        <taxon>Insecta</taxon>
        <taxon>Pterygota</taxon>
        <taxon>Neoptera</taxon>
        <taxon>Endopterygota</taxon>
        <taxon>Diptera</taxon>
        <taxon>Nematocera</taxon>
        <taxon>Chironomoidea</taxon>
        <taxon>Chironomidae</taxon>
        <taxon>Clunio</taxon>
    </lineage>
</organism>
<protein>
    <submittedName>
        <fullName evidence="10">CLUMA_CG020609, isoform A</fullName>
    </submittedName>
</protein>
<keyword evidence="3 7" id="KW-0732">Signal</keyword>
<evidence type="ECO:0000256" key="4">
    <source>
        <dbReference type="ARBA" id="ARBA00022737"/>
    </source>
</evidence>
<feature type="signal peptide" evidence="7">
    <location>
        <begin position="1"/>
        <end position="20"/>
    </location>
</feature>
<name>A0A1J1J5F5_9DIPT</name>
<keyword evidence="2" id="KW-0964">Secreted</keyword>
<dbReference type="PRINTS" id="PR01797">
    <property type="entry name" value="SAPOSIN"/>
</dbReference>
<dbReference type="PROSITE" id="PS50015">
    <property type="entry name" value="SAP_B"/>
    <property type="match status" value="8"/>
</dbReference>
<evidence type="ECO:0000256" key="3">
    <source>
        <dbReference type="ARBA" id="ARBA00022729"/>
    </source>
</evidence>
<dbReference type="EMBL" id="CVRI01000073">
    <property type="protein sequence ID" value="CRL07645.1"/>
    <property type="molecule type" value="Genomic_DNA"/>
</dbReference>
<evidence type="ECO:0000313" key="11">
    <source>
        <dbReference type="Proteomes" id="UP000183832"/>
    </source>
</evidence>
<evidence type="ECO:0000313" key="10">
    <source>
        <dbReference type="EMBL" id="CRL07645.1"/>
    </source>
</evidence>
<dbReference type="SMART" id="SM00162">
    <property type="entry name" value="SAPA"/>
    <property type="match status" value="1"/>
</dbReference>
<dbReference type="Pfam" id="PF05184">
    <property type="entry name" value="SapB_1"/>
    <property type="match status" value="4"/>
</dbReference>
<dbReference type="PROSITE" id="PS51110">
    <property type="entry name" value="SAP_A"/>
    <property type="match status" value="1"/>
</dbReference>
<dbReference type="InterPro" id="IPR007856">
    <property type="entry name" value="SapB_1"/>
</dbReference>
<dbReference type="GO" id="GO:0005764">
    <property type="term" value="C:lysosome"/>
    <property type="evidence" value="ECO:0007669"/>
    <property type="project" value="InterPro"/>
</dbReference>
<evidence type="ECO:0000256" key="7">
    <source>
        <dbReference type="SAM" id="SignalP"/>
    </source>
</evidence>
<keyword evidence="6" id="KW-0325">Glycoprotein</keyword>
<dbReference type="GO" id="GO:0006665">
    <property type="term" value="P:sphingolipid metabolic process"/>
    <property type="evidence" value="ECO:0007669"/>
    <property type="project" value="InterPro"/>
</dbReference>
<dbReference type="GO" id="GO:0016020">
    <property type="term" value="C:membrane"/>
    <property type="evidence" value="ECO:0007669"/>
    <property type="project" value="GOC"/>
</dbReference>
<dbReference type="Pfam" id="PF02199">
    <property type="entry name" value="SapA"/>
    <property type="match status" value="1"/>
</dbReference>
<reference evidence="10 11" key="1">
    <citation type="submission" date="2015-04" db="EMBL/GenBank/DDBJ databases">
        <authorList>
            <person name="Syromyatnikov M.Y."/>
            <person name="Popov V.N."/>
        </authorList>
    </citation>
    <scope>NUCLEOTIDE SEQUENCE [LARGE SCALE GENOMIC DNA]</scope>
</reference>
<dbReference type="Proteomes" id="UP000183832">
    <property type="component" value="Unassembled WGS sequence"/>
</dbReference>
<dbReference type="InterPro" id="IPR008373">
    <property type="entry name" value="Saposin"/>
</dbReference>
<feature type="domain" description="Saposin B-type" evidence="8">
    <location>
        <begin position="781"/>
        <end position="862"/>
    </location>
</feature>
<dbReference type="Pfam" id="PF03489">
    <property type="entry name" value="SapB_2"/>
    <property type="match status" value="7"/>
</dbReference>
<dbReference type="PANTHER" id="PTHR11480">
    <property type="entry name" value="SAPOSIN-RELATED"/>
    <property type="match status" value="1"/>
</dbReference>
<accession>A0A1J1J5F5</accession>
<dbReference type="InterPro" id="IPR003119">
    <property type="entry name" value="SAP_A"/>
</dbReference>
<evidence type="ECO:0000256" key="6">
    <source>
        <dbReference type="ARBA" id="ARBA00023180"/>
    </source>
</evidence>
<dbReference type="OrthoDB" id="69496at2759"/>
<dbReference type="InterPro" id="IPR051428">
    <property type="entry name" value="Sphingo_Act-Surfact_Prot"/>
</dbReference>
<keyword evidence="4" id="KW-0677">Repeat</keyword>
<feature type="domain" description="Saposin B-type" evidence="8">
    <location>
        <begin position="689"/>
        <end position="769"/>
    </location>
</feature>
<proteinExistence type="predicted"/>
<dbReference type="AlphaFoldDB" id="A0A1J1J5F5"/>
<dbReference type="SMART" id="SM00741">
    <property type="entry name" value="SapB"/>
    <property type="match status" value="8"/>
</dbReference>
<keyword evidence="5" id="KW-1015">Disulfide bond</keyword>
<gene>
    <name evidence="10" type="ORF">CLUMA_CG020609</name>
</gene>
<dbReference type="Gene3D" id="1.10.225.10">
    <property type="entry name" value="Saposin-like"/>
    <property type="match status" value="8"/>
</dbReference>
<evidence type="ECO:0000259" key="8">
    <source>
        <dbReference type="PROSITE" id="PS50015"/>
    </source>
</evidence>
<dbReference type="STRING" id="568069.A0A1J1J5F5"/>
<feature type="domain" description="Saposin B-type" evidence="8">
    <location>
        <begin position="169"/>
        <end position="248"/>
    </location>
</feature>
<feature type="domain" description="Saposin B-type" evidence="8">
    <location>
        <begin position="377"/>
        <end position="458"/>
    </location>
</feature>
<evidence type="ECO:0000259" key="9">
    <source>
        <dbReference type="PROSITE" id="PS51110"/>
    </source>
</evidence>
<dbReference type="GO" id="GO:0005576">
    <property type="term" value="C:extracellular region"/>
    <property type="evidence" value="ECO:0007669"/>
    <property type="project" value="UniProtKB-SubCell"/>
</dbReference>
<dbReference type="InterPro" id="IPR008138">
    <property type="entry name" value="SapB_2"/>
</dbReference>
<keyword evidence="11" id="KW-1185">Reference proteome</keyword>
<feature type="domain" description="Saposin B-type" evidence="8">
    <location>
        <begin position="68"/>
        <end position="150"/>
    </location>
</feature>
<feature type="domain" description="Saposin B-type" evidence="8">
    <location>
        <begin position="582"/>
        <end position="662"/>
    </location>
</feature>
<evidence type="ECO:0000256" key="5">
    <source>
        <dbReference type="ARBA" id="ARBA00023157"/>
    </source>
</evidence>
<feature type="chain" id="PRO_5012882010" evidence="7">
    <location>
        <begin position="21"/>
        <end position="873"/>
    </location>
</feature>
<dbReference type="InterPro" id="IPR011001">
    <property type="entry name" value="Saposin-like"/>
</dbReference>
<comment type="subcellular location">
    <subcellularLocation>
        <location evidence="1">Secreted</location>
    </subcellularLocation>
</comment>
<feature type="domain" description="Saposin B-type" evidence="8">
    <location>
        <begin position="264"/>
        <end position="344"/>
    </location>
</feature>
<feature type="domain" description="Saposin B-type" evidence="8">
    <location>
        <begin position="470"/>
        <end position="551"/>
    </location>
</feature>
<feature type="domain" description="Saposin A-type" evidence="9">
    <location>
        <begin position="24"/>
        <end position="64"/>
    </location>
</feature>
<dbReference type="InterPro" id="IPR008139">
    <property type="entry name" value="SaposinB_dom"/>
</dbReference>
<evidence type="ECO:0000256" key="2">
    <source>
        <dbReference type="ARBA" id="ARBA00022525"/>
    </source>
</evidence>